<dbReference type="Pfam" id="PF03480">
    <property type="entry name" value="DctP"/>
    <property type="match status" value="1"/>
</dbReference>
<keyword evidence="2" id="KW-0813">Transport</keyword>
<keyword evidence="3" id="KW-0732">Signal</keyword>
<dbReference type="Proteomes" id="UP000030147">
    <property type="component" value="Unassembled WGS sequence"/>
</dbReference>
<gene>
    <name evidence="4" type="ORF">N782_09030</name>
</gene>
<evidence type="ECO:0000313" key="4">
    <source>
        <dbReference type="EMBL" id="KGP74184.1"/>
    </source>
</evidence>
<sequence length="352" mass="40449">MKTILPITLFIFTGIATALFIGFDLGNTSETIAQDDEQEGIKENVVINFSHVVAENTPKGKAARKFADLVEERTNGKVSVKIFSNGSLYNDQNEYQALKDGRVQMIAPATSKLTTHFPEWQVLDLPFAFPSHEAVWEAFQGEIGTTLLDDLHNTEIKGLDLWYNGFKQITTNEKAILSPSDFNRKHFRIMPSPAIEEMYNTLEASTSTFPFNKTYKNLEVDFIDGQENTISNIYTKKLYKEQSSLTLSNHGYLGYAVLINREFWNNLSSEVQQVIKETLTETTDWVRRHSIEINDSYKRKLALNSNLDIHYLTNQEEQAWKEAIQPVYEEVESKVGQDLMNEVYRLKEKYEQ</sequence>
<dbReference type="NCBIfam" id="TIGR00787">
    <property type="entry name" value="dctP"/>
    <property type="match status" value="1"/>
</dbReference>
<evidence type="ECO:0000256" key="2">
    <source>
        <dbReference type="ARBA" id="ARBA00022448"/>
    </source>
</evidence>
<dbReference type="RefSeq" id="WP_036815765.1">
    <property type="nucleotide sequence ID" value="NZ_AVBF01000004.1"/>
</dbReference>
<evidence type="ECO:0000313" key="5">
    <source>
        <dbReference type="Proteomes" id="UP000030147"/>
    </source>
</evidence>
<dbReference type="STRING" id="1385514.N782_09030"/>
<keyword evidence="5" id="KW-1185">Reference proteome</keyword>
<reference evidence="4 5" key="1">
    <citation type="journal article" date="2015" name="Stand. Genomic Sci.">
        <title>High quality draft genome sequence of the moderately halophilic bacterium Pontibacillus yanchengensis Y32(T) and comparison among Pontibacillus genomes.</title>
        <authorList>
            <person name="Huang J."/>
            <person name="Qiao Z.X."/>
            <person name="Tang J.W."/>
            <person name="Wang G."/>
        </authorList>
    </citation>
    <scope>NUCLEOTIDE SEQUENCE [LARGE SCALE GENOMIC DNA]</scope>
    <source>
        <strain evidence="4 5">Y32</strain>
    </source>
</reference>
<dbReference type="OrthoDB" id="9776801at2"/>
<dbReference type="GO" id="GO:0030288">
    <property type="term" value="C:outer membrane-bounded periplasmic space"/>
    <property type="evidence" value="ECO:0007669"/>
    <property type="project" value="InterPro"/>
</dbReference>
<dbReference type="EMBL" id="AVBF01000004">
    <property type="protein sequence ID" value="KGP74184.1"/>
    <property type="molecule type" value="Genomic_DNA"/>
</dbReference>
<evidence type="ECO:0000256" key="3">
    <source>
        <dbReference type="ARBA" id="ARBA00022729"/>
    </source>
</evidence>
<comment type="caution">
    <text evidence="4">The sequence shown here is derived from an EMBL/GenBank/DDBJ whole genome shotgun (WGS) entry which is preliminary data.</text>
</comment>
<accession>A0A0A2TF42</accession>
<dbReference type="NCBIfam" id="NF037995">
    <property type="entry name" value="TRAP_S1"/>
    <property type="match status" value="1"/>
</dbReference>
<evidence type="ECO:0000256" key="1">
    <source>
        <dbReference type="ARBA" id="ARBA00009023"/>
    </source>
</evidence>
<dbReference type="InterPro" id="IPR004682">
    <property type="entry name" value="TRAP_DctP"/>
</dbReference>
<proteinExistence type="inferred from homology"/>
<comment type="similarity">
    <text evidence="1">Belongs to the bacterial solute-binding protein 7 family.</text>
</comment>
<dbReference type="GO" id="GO:0055085">
    <property type="term" value="P:transmembrane transport"/>
    <property type="evidence" value="ECO:0007669"/>
    <property type="project" value="InterPro"/>
</dbReference>
<dbReference type="PIRSF" id="PIRSF006470">
    <property type="entry name" value="DctB"/>
    <property type="match status" value="1"/>
</dbReference>
<organism evidence="4 5">
    <name type="scientific">Pontibacillus yanchengensis Y32</name>
    <dbReference type="NCBI Taxonomy" id="1385514"/>
    <lineage>
        <taxon>Bacteria</taxon>
        <taxon>Bacillati</taxon>
        <taxon>Bacillota</taxon>
        <taxon>Bacilli</taxon>
        <taxon>Bacillales</taxon>
        <taxon>Bacillaceae</taxon>
        <taxon>Pontibacillus</taxon>
    </lineage>
</organism>
<dbReference type="PANTHER" id="PTHR33376">
    <property type="match status" value="1"/>
</dbReference>
<protein>
    <submittedName>
        <fullName evidence="4">C4-dicarboxylate ABC transporter</fullName>
    </submittedName>
</protein>
<dbReference type="InterPro" id="IPR038404">
    <property type="entry name" value="TRAP_DctP_sf"/>
</dbReference>
<dbReference type="InterPro" id="IPR018389">
    <property type="entry name" value="DctP_fam"/>
</dbReference>
<dbReference type="Gene3D" id="3.40.190.170">
    <property type="entry name" value="Bacterial extracellular solute-binding protein, family 7"/>
    <property type="match status" value="1"/>
</dbReference>
<dbReference type="PANTHER" id="PTHR33376:SF7">
    <property type="entry name" value="C4-DICARBOXYLATE-BINDING PROTEIN DCTB"/>
    <property type="match status" value="1"/>
</dbReference>
<name>A0A0A2TF42_9BACI</name>
<dbReference type="eggNOG" id="COG1638">
    <property type="taxonomic scope" value="Bacteria"/>
</dbReference>
<dbReference type="AlphaFoldDB" id="A0A0A2TF42"/>